<dbReference type="Pfam" id="PF09992">
    <property type="entry name" value="NAGPA"/>
    <property type="match status" value="1"/>
</dbReference>
<organism evidence="3 4">
    <name type="scientific">Alistipes intestinihominis</name>
    <dbReference type="NCBI Taxonomy" id="3133172"/>
    <lineage>
        <taxon>Bacteria</taxon>
        <taxon>Pseudomonadati</taxon>
        <taxon>Bacteroidota</taxon>
        <taxon>Bacteroidia</taxon>
        <taxon>Bacteroidales</taxon>
        <taxon>Rikenellaceae</taxon>
        <taxon>Alistipes</taxon>
    </lineage>
</organism>
<name>A0ABV1GZB0_9BACT</name>
<dbReference type="GeneID" id="78178467"/>
<gene>
    <name evidence="3" type="ORF">WMO46_12330</name>
</gene>
<dbReference type="Proteomes" id="UP001460202">
    <property type="component" value="Unassembled WGS sequence"/>
</dbReference>
<keyword evidence="4" id="KW-1185">Reference proteome</keyword>
<evidence type="ECO:0000313" key="4">
    <source>
        <dbReference type="Proteomes" id="UP001460202"/>
    </source>
</evidence>
<reference evidence="3 4" key="1">
    <citation type="submission" date="2024-03" db="EMBL/GenBank/DDBJ databases">
        <title>Human intestinal bacterial collection.</title>
        <authorList>
            <person name="Pauvert C."/>
            <person name="Hitch T.C.A."/>
            <person name="Clavel T."/>
        </authorList>
    </citation>
    <scope>NUCLEOTIDE SEQUENCE [LARGE SCALE GENOMIC DNA]</scope>
    <source>
        <strain evidence="3 4">CLA-KB-H122</strain>
    </source>
</reference>
<dbReference type="PANTHER" id="PTHR40446:SF2">
    <property type="entry name" value="N-ACETYLGLUCOSAMINE-1-PHOSPHODIESTER ALPHA-N-ACETYLGLUCOSAMINIDASE"/>
    <property type="match status" value="1"/>
</dbReference>
<dbReference type="RefSeq" id="WP_129649926.1">
    <property type="nucleotide sequence ID" value="NZ_JBBMFL010000016.1"/>
</dbReference>
<keyword evidence="1" id="KW-0732">Signal</keyword>
<feature type="domain" description="Phosphodiester glycosidase" evidence="2">
    <location>
        <begin position="91"/>
        <end position="279"/>
    </location>
</feature>
<accession>A0ABV1GZB0</accession>
<sequence length="284" mass="31307">MIRFTLGALLSLYAFAAAAQTSPADSIAFVTAEWRVSDLGGGARCRYAQVDMFGSRQSISVVSYPRRGFETRIVHLDRRAEAVSELGRAAGADMAVNGSYFDVRTFEPVTFVSVDRKIVGRTTPRELVRTNGVVAFKDKKGRKMDIFFCDTSEYRQVARRYRSVLAAGPVLIDGGRIVEYDSDKTFYTGRHPRTLIGKRADGEVVMAVIDGRFRGEGEGATIAETAYIARLLGLVEALNLDGGGSSTLWTARKGVLNHPYDNHRFDHAGERAVPNCIVVRSKKR</sequence>
<dbReference type="EMBL" id="JBBMFL010000016">
    <property type="protein sequence ID" value="MEQ2545730.1"/>
    <property type="molecule type" value="Genomic_DNA"/>
</dbReference>
<dbReference type="GO" id="GO:0016798">
    <property type="term" value="F:hydrolase activity, acting on glycosyl bonds"/>
    <property type="evidence" value="ECO:0007669"/>
    <property type="project" value="UniProtKB-KW"/>
</dbReference>
<keyword evidence="3" id="KW-0378">Hydrolase</keyword>
<feature type="signal peptide" evidence="1">
    <location>
        <begin position="1"/>
        <end position="19"/>
    </location>
</feature>
<keyword evidence="3" id="KW-0326">Glycosidase</keyword>
<evidence type="ECO:0000259" key="2">
    <source>
        <dbReference type="Pfam" id="PF09992"/>
    </source>
</evidence>
<dbReference type="PANTHER" id="PTHR40446">
    <property type="entry name" value="N-ACETYLGLUCOSAMINE-1-PHOSPHODIESTER ALPHA-N-ACETYLGLUCOSAMINIDASE"/>
    <property type="match status" value="1"/>
</dbReference>
<dbReference type="InterPro" id="IPR018711">
    <property type="entry name" value="NAGPA"/>
</dbReference>
<comment type="caution">
    <text evidence="3">The sequence shown here is derived from an EMBL/GenBank/DDBJ whole genome shotgun (WGS) entry which is preliminary data.</text>
</comment>
<proteinExistence type="predicted"/>
<evidence type="ECO:0000313" key="3">
    <source>
        <dbReference type="EMBL" id="MEQ2545730.1"/>
    </source>
</evidence>
<feature type="chain" id="PRO_5046396143" evidence="1">
    <location>
        <begin position="20"/>
        <end position="284"/>
    </location>
</feature>
<evidence type="ECO:0000256" key="1">
    <source>
        <dbReference type="SAM" id="SignalP"/>
    </source>
</evidence>
<protein>
    <submittedName>
        <fullName evidence="3">Phosphodiester glycosidase family protein</fullName>
    </submittedName>
</protein>